<accession>A0AA37BJX4</accession>
<feature type="region of interest" description="Disordered" evidence="1">
    <location>
        <begin position="30"/>
        <end position="56"/>
    </location>
</feature>
<sequence>MRKPVIVFSGLALAVLAVGGGVAFAEQHEAAPASPAPAATASPAPQGDDDAAPAVKPAVLAEQAQKTALSQVSGGWIVSSELETEGAAATWEVEVADGKGAERTIAVDAASGKIVPVAADTEDDGQEGAEQESGEPDDD</sequence>
<dbReference type="InterPro" id="IPR025711">
    <property type="entry name" value="PepSY"/>
</dbReference>
<dbReference type="RefSeq" id="WP_191896623.1">
    <property type="nucleotide sequence ID" value="NZ_BMQD01000015.1"/>
</dbReference>
<evidence type="ECO:0000313" key="5">
    <source>
        <dbReference type="Proteomes" id="UP000627984"/>
    </source>
</evidence>
<feature type="domain" description="PepSY" evidence="3">
    <location>
        <begin position="61"/>
        <end position="114"/>
    </location>
</feature>
<evidence type="ECO:0000256" key="1">
    <source>
        <dbReference type="SAM" id="MobiDB-lite"/>
    </source>
</evidence>
<organism evidence="4 5">
    <name type="scientific">Planomonospora parontospora</name>
    <dbReference type="NCBI Taxonomy" id="58119"/>
    <lineage>
        <taxon>Bacteria</taxon>
        <taxon>Bacillati</taxon>
        <taxon>Actinomycetota</taxon>
        <taxon>Actinomycetes</taxon>
        <taxon>Streptosporangiales</taxon>
        <taxon>Streptosporangiaceae</taxon>
        <taxon>Planomonospora</taxon>
    </lineage>
</organism>
<evidence type="ECO:0000256" key="2">
    <source>
        <dbReference type="SAM" id="SignalP"/>
    </source>
</evidence>
<keyword evidence="2" id="KW-0732">Signal</keyword>
<feature type="compositionally biased region" description="Acidic residues" evidence="1">
    <location>
        <begin position="120"/>
        <end position="139"/>
    </location>
</feature>
<comment type="caution">
    <text evidence="4">The sequence shown here is derived from an EMBL/GenBank/DDBJ whole genome shotgun (WGS) entry which is preliminary data.</text>
</comment>
<dbReference type="Proteomes" id="UP000627984">
    <property type="component" value="Unassembled WGS sequence"/>
</dbReference>
<dbReference type="Gene3D" id="3.10.450.40">
    <property type="match status" value="1"/>
</dbReference>
<dbReference type="EMBL" id="BMQD01000015">
    <property type="protein sequence ID" value="GGK82090.1"/>
    <property type="molecule type" value="Genomic_DNA"/>
</dbReference>
<reference evidence="4" key="2">
    <citation type="submission" date="2022-09" db="EMBL/GenBank/DDBJ databases">
        <authorList>
            <person name="Sun Q."/>
            <person name="Ohkuma M."/>
        </authorList>
    </citation>
    <scope>NUCLEOTIDE SEQUENCE</scope>
    <source>
        <strain evidence="4">JCM 3093</strain>
    </source>
</reference>
<evidence type="ECO:0000313" key="4">
    <source>
        <dbReference type="EMBL" id="GGK82090.1"/>
    </source>
</evidence>
<name>A0AA37BJX4_9ACTN</name>
<dbReference type="AlphaFoldDB" id="A0AA37BJX4"/>
<feature type="chain" id="PRO_5041326285" description="PepSY domain-containing protein" evidence="2">
    <location>
        <begin position="26"/>
        <end position="139"/>
    </location>
</feature>
<evidence type="ECO:0000259" key="3">
    <source>
        <dbReference type="Pfam" id="PF03413"/>
    </source>
</evidence>
<protein>
    <recommendedName>
        <fullName evidence="3">PepSY domain-containing protein</fullName>
    </recommendedName>
</protein>
<reference evidence="4" key="1">
    <citation type="journal article" date="2014" name="Int. J. Syst. Evol. Microbiol.">
        <title>Complete genome sequence of Corynebacterium casei LMG S-19264T (=DSM 44701T), isolated from a smear-ripened cheese.</title>
        <authorList>
            <consortium name="US DOE Joint Genome Institute (JGI-PGF)"/>
            <person name="Walter F."/>
            <person name="Albersmeier A."/>
            <person name="Kalinowski J."/>
            <person name="Ruckert C."/>
        </authorList>
    </citation>
    <scope>NUCLEOTIDE SEQUENCE</scope>
    <source>
        <strain evidence="4">JCM 3093</strain>
    </source>
</reference>
<gene>
    <name evidence="4" type="ORF">GCM10010126_46770</name>
</gene>
<dbReference type="Pfam" id="PF03413">
    <property type="entry name" value="PepSY"/>
    <property type="match status" value="1"/>
</dbReference>
<proteinExistence type="predicted"/>
<feature type="signal peptide" evidence="2">
    <location>
        <begin position="1"/>
        <end position="25"/>
    </location>
</feature>
<feature type="region of interest" description="Disordered" evidence="1">
    <location>
        <begin position="116"/>
        <end position="139"/>
    </location>
</feature>